<evidence type="ECO:0000313" key="3">
    <source>
        <dbReference type="EMBL" id="CEM11045.1"/>
    </source>
</evidence>
<dbReference type="EMBL" id="CDMY01000408">
    <property type="protein sequence ID" value="CEM11045.1"/>
    <property type="molecule type" value="Genomic_DNA"/>
</dbReference>
<gene>
    <name evidence="3" type="ORF">Vbra_9004</name>
</gene>
<dbReference type="Proteomes" id="UP000041254">
    <property type="component" value="Unassembled WGS sequence"/>
</dbReference>
<proteinExistence type="predicted"/>
<feature type="domain" description="ISP1 C-terminal" evidence="2">
    <location>
        <begin position="183"/>
        <end position="279"/>
    </location>
</feature>
<keyword evidence="4" id="KW-1185">Reference proteome</keyword>
<dbReference type="OrthoDB" id="328671at2759"/>
<evidence type="ECO:0000259" key="2">
    <source>
        <dbReference type="Pfam" id="PF18161"/>
    </source>
</evidence>
<evidence type="ECO:0000256" key="1">
    <source>
        <dbReference type="SAM" id="MobiDB-lite"/>
    </source>
</evidence>
<dbReference type="Pfam" id="PF18161">
    <property type="entry name" value="ISP1_C"/>
    <property type="match status" value="1"/>
</dbReference>
<feature type="compositionally biased region" description="Pro residues" evidence="1">
    <location>
        <begin position="121"/>
        <end position="137"/>
    </location>
</feature>
<dbReference type="VEuPathDB" id="CryptoDB:Vbra_9004"/>
<dbReference type="PhylomeDB" id="A0A0G4FCT7"/>
<reference evidence="3 4" key="1">
    <citation type="submission" date="2014-11" db="EMBL/GenBank/DDBJ databases">
        <authorList>
            <person name="Zhu J."/>
            <person name="Qi W."/>
            <person name="Song R."/>
        </authorList>
    </citation>
    <scope>NUCLEOTIDE SEQUENCE [LARGE SCALE GENOMIC DNA]</scope>
</reference>
<dbReference type="OMA" id="HIFVEMM"/>
<dbReference type="Gene3D" id="2.30.29.30">
    <property type="entry name" value="Pleckstrin-homology domain (PH domain)/Phosphotyrosine-binding domain (PTB)"/>
    <property type="match status" value="1"/>
</dbReference>
<sequence length="297" mass="31670">MISSRRSGGRAPARLAPTLGETSAGDVLLLVILWCCSRAFTICTAAPLIQPYTKCGPPCVAMGAYISRCCGCEDATKGEQQFVAPPSNAAYQPPAANGGVYFQPPASQIEAAEEPEHASYPPMPSPDVSPSLAPPEGPAVESSSMASDKESYGVSASQSGRGPAKSKSELKAETLDFVNQLEEDGLPVAVLLHGGQQIECSLKLRYDEGVFIIGTEEKAREVPLNALRGLLHTKEHLAKVEIKSEIEADRTCAFYLKEGACIPLLFPSAQLKRTFVELAECMTGKRAKRAAIKTDKD</sequence>
<dbReference type="InterPro" id="IPR011993">
    <property type="entry name" value="PH-like_dom_sf"/>
</dbReference>
<accession>A0A0G4FCT7</accession>
<name>A0A0G4FCT7_VITBC</name>
<dbReference type="InParanoid" id="A0A0G4FCT7"/>
<feature type="region of interest" description="Disordered" evidence="1">
    <location>
        <begin position="113"/>
        <end position="169"/>
    </location>
</feature>
<organism evidence="3 4">
    <name type="scientific">Vitrella brassicaformis (strain CCMP3155)</name>
    <dbReference type="NCBI Taxonomy" id="1169540"/>
    <lineage>
        <taxon>Eukaryota</taxon>
        <taxon>Sar</taxon>
        <taxon>Alveolata</taxon>
        <taxon>Colpodellida</taxon>
        <taxon>Vitrellaceae</taxon>
        <taxon>Vitrella</taxon>
    </lineage>
</organism>
<dbReference type="AlphaFoldDB" id="A0A0G4FCT7"/>
<evidence type="ECO:0000313" key="4">
    <source>
        <dbReference type="Proteomes" id="UP000041254"/>
    </source>
</evidence>
<protein>
    <recommendedName>
        <fullName evidence="2">ISP1 C-terminal domain-containing protein</fullName>
    </recommendedName>
</protein>
<dbReference type="InterPro" id="IPR041316">
    <property type="entry name" value="ISP1_C"/>
</dbReference>